<evidence type="ECO:0000256" key="10">
    <source>
        <dbReference type="ARBA" id="ARBA00033334"/>
    </source>
</evidence>
<dbReference type="Proteomes" id="UP000004754">
    <property type="component" value="Unassembled WGS sequence"/>
</dbReference>
<comment type="similarity">
    <text evidence="2">Belongs to the Cob(I)alamin adenosyltransferase family.</text>
</comment>
<evidence type="ECO:0000256" key="2">
    <source>
        <dbReference type="ARBA" id="ARBA00007487"/>
    </source>
</evidence>
<dbReference type="GO" id="GO:0005524">
    <property type="term" value="F:ATP binding"/>
    <property type="evidence" value="ECO:0007669"/>
    <property type="project" value="UniProtKB-KW"/>
</dbReference>
<dbReference type="GO" id="GO:0009236">
    <property type="term" value="P:cobalamin biosynthetic process"/>
    <property type="evidence" value="ECO:0007669"/>
    <property type="project" value="UniProtKB-KW"/>
</dbReference>
<dbReference type="PANTHER" id="PTHR12213:SF0">
    <property type="entry name" value="CORRINOID ADENOSYLTRANSFERASE MMAB"/>
    <property type="match status" value="1"/>
</dbReference>
<dbReference type="InterPro" id="IPR005624">
    <property type="entry name" value="PduO/GlcC-like"/>
</dbReference>
<evidence type="ECO:0000313" key="16">
    <source>
        <dbReference type="Proteomes" id="UP000004754"/>
    </source>
</evidence>
<feature type="domain" description="Cobalamin adenosyltransferase-like" evidence="14">
    <location>
        <begin position="4"/>
        <end position="168"/>
    </location>
</feature>
<keyword evidence="5" id="KW-0169">Cobalamin biosynthesis</keyword>
<evidence type="ECO:0000256" key="7">
    <source>
        <dbReference type="ARBA" id="ARBA00022741"/>
    </source>
</evidence>
<dbReference type="Pfam" id="PF01923">
    <property type="entry name" value="Cob_adeno_trans"/>
    <property type="match status" value="1"/>
</dbReference>
<dbReference type="PANTHER" id="PTHR12213">
    <property type="entry name" value="CORRINOID ADENOSYLTRANSFERASE"/>
    <property type="match status" value="1"/>
</dbReference>
<evidence type="ECO:0000256" key="4">
    <source>
        <dbReference type="ARBA" id="ARBA00020963"/>
    </source>
</evidence>
<evidence type="ECO:0000313" key="15">
    <source>
        <dbReference type="EMBL" id="EFV00939.1"/>
    </source>
</evidence>
<evidence type="ECO:0000256" key="9">
    <source>
        <dbReference type="ARBA" id="ARBA00031529"/>
    </source>
</evidence>
<reference evidence="15 16" key="1">
    <citation type="submission" date="2010-12" db="EMBL/GenBank/DDBJ databases">
        <authorList>
            <person name="Muzny D."/>
            <person name="Qin X."/>
            <person name="Deng J."/>
            <person name="Jiang H."/>
            <person name="Liu Y."/>
            <person name="Qu J."/>
            <person name="Song X.-Z."/>
            <person name="Zhang L."/>
            <person name="Thornton R."/>
            <person name="Coyle M."/>
            <person name="Francisco L."/>
            <person name="Jackson L."/>
            <person name="Javaid M."/>
            <person name="Korchina V."/>
            <person name="Kovar C."/>
            <person name="Mata R."/>
            <person name="Mathew T."/>
            <person name="Ngo R."/>
            <person name="Nguyen L."/>
            <person name="Nguyen N."/>
            <person name="Okwuonu G."/>
            <person name="Ongeri F."/>
            <person name="Pham C."/>
            <person name="Simmons D."/>
            <person name="Wilczek-Boney K."/>
            <person name="Hale W."/>
            <person name="Jakkamsetti A."/>
            <person name="Pham P."/>
            <person name="Ruth R."/>
            <person name="San Lucas F."/>
            <person name="Warren J."/>
            <person name="Zhang J."/>
            <person name="Zhao Z."/>
            <person name="Zhou C."/>
            <person name="Zhu D."/>
            <person name="Lee S."/>
            <person name="Bess C."/>
            <person name="Blankenburg K."/>
            <person name="Forbes L."/>
            <person name="Fu Q."/>
            <person name="Gubbala S."/>
            <person name="Hirani K."/>
            <person name="Jayaseelan J.C."/>
            <person name="Lara F."/>
            <person name="Munidasa M."/>
            <person name="Palculict T."/>
            <person name="Patil S."/>
            <person name="Pu L.-L."/>
            <person name="Saada N."/>
            <person name="Tang L."/>
            <person name="Weissenberger G."/>
            <person name="Zhu Y."/>
            <person name="Hemphill L."/>
            <person name="Shang Y."/>
            <person name="Youmans B."/>
            <person name="Ayvaz T."/>
            <person name="Ross M."/>
            <person name="Santibanez J."/>
            <person name="Aqrawi P."/>
            <person name="Gross S."/>
            <person name="Joshi V."/>
            <person name="Fowler G."/>
            <person name="Nazareth L."/>
            <person name="Reid J."/>
            <person name="Worley K."/>
            <person name="Petrosino J."/>
            <person name="Highlander S."/>
            <person name="Gibbs R."/>
        </authorList>
    </citation>
    <scope>NUCLEOTIDE SEQUENCE [LARGE SCALE GENOMIC DNA]</scope>
    <source>
        <strain evidence="15 16">ATCC 23263</strain>
    </source>
</reference>
<comment type="catalytic activity">
    <reaction evidence="13">
        <text>2 cob(II)alamin + reduced [electron-transfer flavoprotein] + 2 ATP = 2 adenosylcob(III)alamin + 2 triphosphate + oxidized [electron-transfer flavoprotein] + 3 H(+)</text>
        <dbReference type="Rhea" id="RHEA:28671"/>
        <dbReference type="Rhea" id="RHEA-COMP:10685"/>
        <dbReference type="Rhea" id="RHEA-COMP:10686"/>
        <dbReference type="ChEBI" id="CHEBI:15378"/>
        <dbReference type="ChEBI" id="CHEBI:16304"/>
        <dbReference type="ChEBI" id="CHEBI:18036"/>
        <dbReference type="ChEBI" id="CHEBI:18408"/>
        <dbReference type="ChEBI" id="CHEBI:30616"/>
        <dbReference type="ChEBI" id="CHEBI:57692"/>
        <dbReference type="ChEBI" id="CHEBI:58307"/>
        <dbReference type="EC" id="2.5.1.17"/>
    </reaction>
</comment>
<evidence type="ECO:0000256" key="3">
    <source>
        <dbReference type="ARBA" id="ARBA00012454"/>
    </source>
</evidence>
<dbReference type="Gene3D" id="1.20.1200.10">
    <property type="entry name" value="Cobalamin adenosyltransferase-like"/>
    <property type="match status" value="1"/>
</dbReference>
<dbReference type="InterPro" id="IPR038084">
    <property type="entry name" value="PduO/GlcC-like_sf"/>
</dbReference>
<evidence type="ECO:0000256" key="13">
    <source>
        <dbReference type="ARBA" id="ARBA00048692"/>
    </source>
</evidence>
<comment type="pathway">
    <text evidence="1">Cofactor biosynthesis; adenosylcobalamin biosynthesis; adenosylcobalamin from cob(II)yrinate a,c-diamide: step 2/7.</text>
</comment>
<keyword evidence="7" id="KW-0547">Nucleotide-binding</keyword>
<accession>E6MIY7</accession>
<dbReference type="Gene3D" id="3.30.450.150">
    <property type="entry name" value="Haem-degrading domain"/>
    <property type="match status" value="1"/>
</dbReference>
<dbReference type="Pfam" id="PF03928">
    <property type="entry name" value="HbpS-like"/>
    <property type="match status" value="1"/>
</dbReference>
<dbReference type="eggNOG" id="COG3193">
    <property type="taxonomic scope" value="Bacteria"/>
</dbReference>
<dbReference type="EC" id="2.5.1.17" evidence="3"/>
<comment type="catalytic activity">
    <reaction evidence="12">
        <text>2 cob(II)yrinate a,c diamide + reduced [electron-transfer flavoprotein] + 2 ATP = 2 adenosylcob(III)yrinate a,c-diamide + 2 triphosphate + oxidized [electron-transfer flavoprotein] + 3 H(+)</text>
        <dbReference type="Rhea" id="RHEA:11528"/>
        <dbReference type="Rhea" id="RHEA-COMP:10685"/>
        <dbReference type="Rhea" id="RHEA-COMP:10686"/>
        <dbReference type="ChEBI" id="CHEBI:15378"/>
        <dbReference type="ChEBI" id="CHEBI:18036"/>
        <dbReference type="ChEBI" id="CHEBI:30616"/>
        <dbReference type="ChEBI" id="CHEBI:57692"/>
        <dbReference type="ChEBI" id="CHEBI:58307"/>
        <dbReference type="ChEBI" id="CHEBI:58503"/>
        <dbReference type="ChEBI" id="CHEBI:58537"/>
        <dbReference type="EC" id="2.5.1.17"/>
    </reaction>
</comment>
<dbReference type="RefSeq" id="WP_006599394.1">
    <property type="nucleotide sequence ID" value="NZ_GL622359.1"/>
</dbReference>
<dbReference type="STRING" id="887929.HMP0721_1972"/>
<evidence type="ECO:0000256" key="1">
    <source>
        <dbReference type="ARBA" id="ARBA00005121"/>
    </source>
</evidence>
<dbReference type="InterPro" id="IPR016030">
    <property type="entry name" value="CblAdoTrfase-like"/>
</dbReference>
<evidence type="ECO:0000256" key="5">
    <source>
        <dbReference type="ARBA" id="ARBA00022573"/>
    </source>
</evidence>
<dbReference type="eggNOG" id="COG2096">
    <property type="taxonomic scope" value="Bacteria"/>
</dbReference>
<evidence type="ECO:0000259" key="14">
    <source>
        <dbReference type="Pfam" id="PF01923"/>
    </source>
</evidence>
<dbReference type="InterPro" id="IPR029499">
    <property type="entry name" value="PduO-typ"/>
</dbReference>
<dbReference type="SUPFAM" id="SSF143744">
    <property type="entry name" value="GlcG-like"/>
    <property type="match status" value="1"/>
</dbReference>
<evidence type="ECO:0000256" key="12">
    <source>
        <dbReference type="ARBA" id="ARBA00048555"/>
    </source>
</evidence>
<protein>
    <recommendedName>
        <fullName evidence="4">Corrinoid adenosyltransferase</fullName>
        <ecNumber evidence="3">2.5.1.17</ecNumber>
    </recommendedName>
    <alternativeName>
        <fullName evidence="9">Cob(II)alamin adenosyltransferase</fullName>
    </alternativeName>
    <alternativeName>
        <fullName evidence="11">Cob(II)yrinic acid a,c-diamide adenosyltransferase</fullName>
    </alternativeName>
    <alternativeName>
        <fullName evidence="10">Cobinamide/cobalamin adenosyltransferase</fullName>
    </alternativeName>
</protein>
<name>E6MIY7_9FIRM</name>
<dbReference type="NCBIfam" id="TIGR00636">
    <property type="entry name" value="PduO_Nterm"/>
    <property type="match status" value="1"/>
</dbReference>
<dbReference type="OrthoDB" id="9778896at2"/>
<dbReference type="GO" id="GO:0008817">
    <property type="term" value="F:corrinoid adenosyltransferase activity"/>
    <property type="evidence" value="ECO:0007669"/>
    <property type="project" value="UniProtKB-EC"/>
</dbReference>
<dbReference type="SUPFAM" id="SSF89028">
    <property type="entry name" value="Cobalamin adenosyltransferase-like"/>
    <property type="match status" value="1"/>
</dbReference>
<dbReference type="InterPro" id="IPR036451">
    <property type="entry name" value="CblAdoTrfase-like_sf"/>
</dbReference>
<gene>
    <name evidence="15" type="ORF">HMP0721_1972</name>
</gene>
<keyword evidence="8" id="KW-0067">ATP-binding</keyword>
<dbReference type="EMBL" id="AEQN01000025">
    <property type="protein sequence ID" value="EFV00939.1"/>
    <property type="molecule type" value="Genomic_DNA"/>
</dbReference>
<keyword evidence="6 15" id="KW-0808">Transferase</keyword>
<evidence type="ECO:0000256" key="6">
    <source>
        <dbReference type="ARBA" id="ARBA00022679"/>
    </source>
</evidence>
<evidence type="ECO:0000256" key="8">
    <source>
        <dbReference type="ARBA" id="ARBA00022840"/>
    </source>
</evidence>
<evidence type="ECO:0000256" key="11">
    <source>
        <dbReference type="ARBA" id="ARBA00033354"/>
    </source>
</evidence>
<dbReference type="HOGENOM" id="CLU_068893_0_0_9"/>
<keyword evidence="16" id="KW-1185">Reference proteome</keyword>
<comment type="caution">
    <text evidence="15">The sequence shown here is derived from an EMBL/GenBank/DDBJ whole genome shotgun (WGS) entry which is preliminary data.</text>
</comment>
<proteinExistence type="inferred from homology"/>
<dbReference type="AlphaFoldDB" id="E6MIY7"/>
<sequence length="339" mass="37011">MPNVYTRGGDKGTTGLFGGSRAAKDDIRVDAYGTMDEAQAAVGIAHALVKDTEIKEILHFLEQRIYILEAELASDEKGWKMLKDKVGQEDVDFMEKTMDRFLQMIGPQKAFIIPGRNAASAALHFARTVVRRGERKIVECRGQNPQLRPETVKFVNRLSDLLFVLARVEEFEESVREVARRNLEDSKENRETGGKPVTAFEETDSEQLLILAKRIAAGARVKAQALGVPIVFSAVDIGGNLAYYERMKDSLLASINISQNKAYTANALKCPTSAVQDLAKEDSPLFGIQFTNDNRIVTFGGGYPLIVDGVQIGAIGVSGGTADQDMAIAEAGLAVLKTE</sequence>
<organism evidence="15 16">
    <name type="scientific">Pseudoramibacter alactolyticus ATCC 23263</name>
    <dbReference type="NCBI Taxonomy" id="887929"/>
    <lineage>
        <taxon>Bacteria</taxon>
        <taxon>Bacillati</taxon>
        <taxon>Bacillota</taxon>
        <taxon>Clostridia</taxon>
        <taxon>Eubacteriales</taxon>
        <taxon>Eubacteriaceae</taxon>
        <taxon>Pseudoramibacter</taxon>
    </lineage>
</organism>